<evidence type="ECO:0000256" key="1">
    <source>
        <dbReference type="SAM" id="MobiDB-lite"/>
    </source>
</evidence>
<proteinExistence type="predicted"/>
<name>F2UG99_SALR5</name>
<gene>
    <name evidence="2" type="ORF">PTSG_12634</name>
</gene>
<dbReference type="GeneID" id="16072130"/>
<organism evidence="3">
    <name type="scientific">Salpingoeca rosetta (strain ATCC 50818 / BSB-021)</name>
    <dbReference type="NCBI Taxonomy" id="946362"/>
    <lineage>
        <taxon>Eukaryota</taxon>
        <taxon>Choanoflagellata</taxon>
        <taxon>Craspedida</taxon>
        <taxon>Salpingoecidae</taxon>
        <taxon>Salpingoeca</taxon>
    </lineage>
</organism>
<keyword evidence="3" id="KW-1185">Reference proteome</keyword>
<feature type="region of interest" description="Disordered" evidence="1">
    <location>
        <begin position="23"/>
        <end position="43"/>
    </location>
</feature>
<protein>
    <submittedName>
        <fullName evidence="2">Uncharacterized protein</fullName>
    </submittedName>
</protein>
<dbReference type="EMBL" id="GL832973">
    <property type="protein sequence ID" value="EGD75649.1"/>
    <property type="molecule type" value="Genomic_DNA"/>
</dbReference>
<evidence type="ECO:0000313" key="3">
    <source>
        <dbReference type="Proteomes" id="UP000007799"/>
    </source>
</evidence>
<dbReference type="AlphaFoldDB" id="F2UG99"/>
<reference evidence="2" key="1">
    <citation type="submission" date="2009-08" db="EMBL/GenBank/DDBJ databases">
        <title>Annotation of Salpingoeca rosetta.</title>
        <authorList>
            <consortium name="The Broad Institute Genome Sequencing Platform"/>
            <person name="Russ C."/>
            <person name="Cuomo C."/>
            <person name="Burger G."/>
            <person name="Gray M.W."/>
            <person name="Holland P.W.H."/>
            <person name="King N."/>
            <person name="Lang F.B.F."/>
            <person name="Roger A.J."/>
            <person name="Ruiz-Trillo I."/>
            <person name="Young S.K."/>
            <person name="Zeng Q."/>
            <person name="Gargeya S."/>
            <person name="Alvarado L."/>
            <person name="Berlin A."/>
            <person name="Chapman S.B."/>
            <person name="Chen Z."/>
            <person name="Freedman E."/>
            <person name="Gellesch M."/>
            <person name="Goldberg J."/>
            <person name="Griggs A."/>
            <person name="Gujja S."/>
            <person name="Heilman E."/>
            <person name="Heiman D."/>
            <person name="Howarth C."/>
            <person name="Mehta T."/>
            <person name="Neiman D."/>
            <person name="Pearson M."/>
            <person name="Roberts A."/>
            <person name="Saif S."/>
            <person name="Shea T."/>
            <person name="Shenoy N."/>
            <person name="Sisk P."/>
            <person name="Stolte C."/>
            <person name="Sykes S."/>
            <person name="White J."/>
            <person name="Yandava C."/>
            <person name="Haas B."/>
            <person name="Nusbaum C."/>
            <person name="Birren B."/>
        </authorList>
    </citation>
    <scope>NUCLEOTIDE SEQUENCE [LARGE SCALE GENOMIC DNA]</scope>
    <source>
        <strain evidence="2">ATCC 50818</strain>
    </source>
</reference>
<sequence>MAVRPRRACLAPELHASNPFASANHEAESGSHNSHATDGLASTKTGFKVPRGKLVQVDVCLPVPHPVRLLEHPKQCIRDLKQHAWSEFFRKVLLAPDQQRPATWWHNRLSNEDAHELYTNGMRIAPFLFASRTSAVQMC</sequence>
<dbReference type="KEGG" id="sre:PTSG_12634"/>
<dbReference type="RefSeq" id="XP_004991570.1">
    <property type="nucleotide sequence ID" value="XM_004991513.1"/>
</dbReference>
<evidence type="ECO:0000313" key="2">
    <source>
        <dbReference type="EMBL" id="EGD75649.1"/>
    </source>
</evidence>
<feature type="compositionally biased region" description="Polar residues" evidence="1">
    <location>
        <begin position="30"/>
        <end position="43"/>
    </location>
</feature>
<accession>F2UG99</accession>
<dbReference type="Proteomes" id="UP000007799">
    <property type="component" value="Unassembled WGS sequence"/>
</dbReference>
<dbReference type="InParanoid" id="F2UG99"/>